<feature type="region of interest" description="Disordered" evidence="2">
    <location>
        <begin position="30"/>
        <end position="72"/>
    </location>
</feature>
<accession>A0ABQ9HCI1</accession>
<evidence type="ECO:0000259" key="3">
    <source>
        <dbReference type="PROSITE" id="PS51253"/>
    </source>
</evidence>
<dbReference type="EMBL" id="JARBHB010000006">
    <property type="protein sequence ID" value="KAJ8881974.1"/>
    <property type="molecule type" value="Genomic_DNA"/>
</dbReference>
<feature type="domain" description="HTH CENPB-type" evidence="3">
    <location>
        <begin position="394"/>
        <end position="471"/>
    </location>
</feature>
<protein>
    <recommendedName>
        <fullName evidence="3">HTH CENPB-type domain-containing protein</fullName>
    </recommendedName>
</protein>
<keyword evidence="5" id="KW-1185">Reference proteome</keyword>
<proteinExistence type="predicted"/>
<evidence type="ECO:0000313" key="5">
    <source>
        <dbReference type="Proteomes" id="UP001159363"/>
    </source>
</evidence>
<dbReference type="Pfam" id="PF03221">
    <property type="entry name" value="HTH_Tnp_Tc5"/>
    <property type="match status" value="1"/>
</dbReference>
<feature type="compositionally biased region" description="Basic residues" evidence="2">
    <location>
        <begin position="34"/>
        <end position="44"/>
    </location>
</feature>
<name>A0ABQ9HCI1_9NEOP</name>
<organism evidence="4 5">
    <name type="scientific">Dryococelus australis</name>
    <dbReference type="NCBI Taxonomy" id="614101"/>
    <lineage>
        <taxon>Eukaryota</taxon>
        <taxon>Metazoa</taxon>
        <taxon>Ecdysozoa</taxon>
        <taxon>Arthropoda</taxon>
        <taxon>Hexapoda</taxon>
        <taxon>Insecta</taxon>
        <taxon>Pterygota</taxon>
        <taxon>Neoptera</taxon>
        <taxon>Polyneoptera</taxon>
        <taxon>Phasmatodea</taxon>
        <taxon>Verophasmatodea</taxon>
        <taxon>Anareolatae</taxon>
        <taxon>Phasmatidae</taxon>
        <taxon>Eurycanthinae</taxon>
        <taxon>Dryococelus</taxon>
    </lineage>
</organism>
<gene>
    <name evidence="4" type="ORF">PR048_018462</name>
</gene>
<reference evidence="4 5" key="1">
    <citation type="submission" date="2023-02" db="EMBL/GenBank/DDBJ databases">
        <title>LHISI_Scaffold_Assembly.</title>
        <authorList>
            <person name="Stuart O.P."/>
            <person name="Cleave R."/>
            <person name="Magrath M.J.L."/>
            <person name="Mikheyev A.S."/>
        </authorList>
    </citation>
    <scope>NUCLEOTIDE SEQUENCE [LARGE SCALE GENOMIC DNA]</scope>
    <source>
        <strain evidence="4">Daus_M_001</strain>
        <tissue evidence="4">Leg muscle</tissue>
    </source>
</reference>
<dbReference type="PROSITE" id="PS51253">
    <property type="entry name" value="HTH_CENPB"/>
    <property type="match status" value="1"/>
</dbReference>
<dbReference type="InterPro" id="IPR006600">
    <property type="entry name" value="HTH_CenpB_DNA-bd_dom"/>
</dbReference>
<comment type="caution">
    <text evidence="4">The sequence shown here is derived from an EMBL/GenBank/DDBJ whole genome shotgun (WGS) entry which is preliminary data.</text>
</comment>
<evidence type="ECO:0000256" key="2">
    <source>
        <dbReference type="SAM" id="MobiDB-lite"/>
    </source>
</evidence>
<sequence length="528" mass="59161">MKCIGEILADLNIEILRTIEGKTRYRAAPEWKGGRNRRSSRKPSRTAASSDTIPPCKNPGATPPGIEPGSPRWEQCTDVMILISGEMKSIQLCIVQVVTDQRSTAANQVMGYEHFNNSKRVWSTRTRDYLTECHRVKRSDRRCSDRRSLDGGSTFGNIKVTTVLHYQGRSKVVRPIYTVEHCSANISLPPRAIQHFHVTSSHHLTKCVPEHVQEATTLILARVAGIWVSGVLATRPGSPIVSFCTRVQNSGLCRDTDPRGYLGACLLHSTVEVSPTVHQSNKARFQIRPVIELARITKIFTPDKSCSRQLLASSGRRKYSLKGSEWFCMFIAVGTWNSVVMVNEKKKRALSTCGQFQAAMVAIVQGMPVRTAAARWNIPRRTLRNHQSSGSTTRKLGRSSYMTPAQETDLCNRIIRLAEVGMPMTGKVIRRSRYTFCEQRNIANPFDKSSGLAGRKWLKRFLKRHPEISQRKAQSMNPGRSANFNKFIVGDYFDKLKAVDLPSPNNKMCMLEKEHGEDVSIVSCGTAL</sequence>
<keyword evidence="1" id="KW-0238">DNA-binding</keyword>
<evidence type="ECO:0000256" key="1">
    <source>
        <dbReference type="ARBA" id="ARBA00023125"/>
    </source>
</evidence>
<evidence type="ECO:0000313" key="4">
    <source>
        <dbReference type="EMBL" id="KAJ8881974.1"/>
    </source>
</evidence>
<dbReference type="Proteomes" id="UP001159363">
    <property type="component" value="Chromosome 5"/>
</dbReference>